<proteinExistence type="predicted"/>
<gene>
    <name evidence="2" type="ORF">GIY09_11250</name>
</gene>
<evidence type="ECO:0000313" key="3">
    <source>
        <dbReference type="Proteomes" id="UP000430975"/>
    </source>
</evidence>
<dbReference type="EMBL" id="WJQS01000014">
    <property type="protein sequence ID" value="MRI86421.1"/>
    <property type="molecule type" value="Genomic_DNA"/>
</dbReference>
<name>A0A6I2GLH3_9LACT</name>
<accession>A0A6I2GLH3</accession>
<evidence type="ECO:0000256" key="1">
    <source>
        <dbReference type="SAM" id="MobiDB-lite"/>
    </source>
</evidence>
<dbReference type="AlphaFoldDB" id="A0A6I2GLH3"/>
<protein>
    <recommendedName>
        <fullName evidence="4">General stress protein 17M-like domain-containing protein</fullName>
    </recommendedName>
</protein>
<keyword evidence="3" id="KW-1185">Reference proteome</keyword>
<organism evidence="2 3">
    <name type="scientific">Fundicoccus ignavus</name>
    <dbReference type="NCBI Taxonomy" id="2664442"/>
    <lineage>
        <taxon>Bacteria</taxon>
        <taxon>Bacillati</taxon>
        <taxon>Bacillota</taxon>
        <taxon>Bacilli</taxon>
        <taxon>Lactobacillales</taxon>
        <taxon>Aerococcaceae</taxon>
        <taxon>Fundicoccus</taxon>
    </lineage>
</organism>
<dbReference type="Proteomes" id="UP000430975">
    <property type="component" value="Unassembled WGS sequence"/>
</dbReference>
<evidence type="ECO:0008006" key="4">
    <source>
        <dbReference type="Google" id="ProtNLM"/>
    </source>
</evidence>
<evidence type="ECO:0000313" key="2">
    <source>
        <dbReference type="EMBL" id="MRI86421.1"/>
    </source>
</evidence>
<reference evidence="2 3" key="1">
    <citation type="submission" date="2019-11" db="EMBL/GenBank/DDBJ databases">
        <title>Characterisation of Fundicoccus ignavus gen. nov. sp. nov., a novel genus of the family Aerococcaceae isolated from bulk tank milk.</title>
        <authorList>
            <person name="Siebert A."/>
            <person name="Huptas C."/>
            <person name="Wenning M."/>
            <person name="Scherer S."/>
            <person name="Doll E.V."/>
        </authorList>
    </citation>
    <scope>NUCLEOTIDE SEQUENCE [LARGE SCALE GENOMIC DNA]</scope>
    <source>
        <strain evidence="2 3">WS4759</strain>
    </source>
</reference>
<comment type="caution">
    <text evidence="2">The sequence shown here is derived from an EMBL/GenBank/DDBJ whole genome shotgun (WGS) entry which is preliminary data.</text>
</comment>
<sequence>MAREFVYGVYPSLNKAEEAVEALTGKGVSRGGIKLLANVDVVNHAQSGTKVEAIEQVTEHKKHWWEGLLDFFTFDDYQSQTGEAVEADREIDLSDYKEVIDKGQVVILVDGAFEDIASQLNIPNPEIVEAPVEHSLPDNLHNPVTGASMADEPGVNADIYEDLTETEVDELDHNVAEVHDNVTDTNKASEIDPTIHEEQVERNTRTFENLRHPRENVTPEDVQHAFDDIRNPK</sequence>
<feature type="region of interest" description="Disordered" evidence="1">
    <location>
        <begin position="212"/>
        <end position="233"/>
    </location>
</feature>
<dbReference type="RefSeq" id="WP_153864090.1">
    <property type="nucleotide sequence ID" value="NZ_WJQS01000014.1"/>
</dbReference>